<keyword evidence="5" id="KW-0539">Nucleus</keyword>
<accession>A0AAN8S3S4</accession>
<sequence>MEYHSFIEYSDCGVNQNRYHLQRNQNYWTCNESISSGSPNPKEELCDSARIPQYEYRQTGYHGQDPYGTMPLSVSQENQPGNFYGNFEPEKGYYEMNLNTNSIVRVVKRRNTANKKERRRTQSINNAFADLRDCIPNVPADTKLSKIKTLRLATSYIGYLMGVLASDDPNVIQAEFRADLVNQTRRSSSSSSSSKKEMDDGSLVEHQSDPNNKKGKGRTGWPQHVWALELKQEQNLQSPYE</sequence>
<evidence type="ECO:0000313" key="8">
    <source>
        <dbReference type="EMBL" id="KAK6626230.1"/>
    </source>
</evidence>
<comment type="caution">
    <text evidence="8">The sequence shown here is derived from an EMBL/GenBank/DDBJ whole genome shotgun (WGS) entry which is preliminary data.</text>
</comment>
<evidence type="ECO:0000256" key="2">
    <source>
        <dbReference type="ARBA" id="ARBA00023015"/>
    </source>
</evidence>
<feature type="domain" description="BHLH" evidence="7">
    <location>
        <begin position="108"/>
        <end position="160"/>
    </location>
</feature>
<dbReference type="AlphaFoldDB" id="A0AAN8S3S4"/>
<gene>
    <name evidence="8" type="ORF">RUM43_006537</name>
</gene>
<dbReference type="FunFam" id="4.10.280.10:FF:000010">
    <property type="entry name" value="Scleraxis bHLH transcription factor"/>
    <property type="match status" value="1"/>
</dbReference>
<dbReference type="Pfam" id="PF00010">
    <property type="entry name" value="HLH"/>
    <property type="match status" value="1"/>
</dbReference>
<evidence type="ECO:0000256" key="5">
    <source>
        <dbReference type="ARBA" id="ARBA00023242"/>
    </source>
</evidence>
<evidence type="ECO:0000313" key="9">
    <source>
        <dbReference type="Proteomes" id="UP001372834"/>
    </source>
</evidence>
<organism evidence="8 9">
    <name type="scientific">Polyplax serrata</name>
    <name type="common">Common mouse louse</name>
    <dbReference type="NCBI Taxonomy" id="468196"/>
    <lineage>
        <taxon>Eukaryota</taxon>
        <taxon>Metazoa</taxon>
        <taxon>Ecdysozoa</taxon>
        <taxon>Arthropoda</taxon>
        <taxon>Hexapoda</taxon>
        <taxon>Insecta</taxon>
        <taxon>Pterygota</taxon>
        <taxon>Neoptera</taxon>
        <taxon>Paraneoptera</taxon>
        <taxon>Psocodea</taxon>
        <taxon>Troctomorpha</taxon>
        <taxon>Phthiraptera</taxon>
        <taxon>Anoplura</taxon>
        <taxon>Polyplacidae</taxon>
        <taxon>Polyplax</taxon>
    </lineage>
</organism>
<dbReference type="Proteomes" id="UP001372834">
    <property type="component" value="Unassembled WGS sequence"/>
</dbReference>
<dbReference type="InterPro" id="IPR036638">
    <property type="entry name" value="HLH_DNA-bd_sf"/>
</dbReference>
<dbReference type="GO" id="GO:0046983">
    <property type="term" value="F:protein dimerization activity"/>
    <property type="evidence" value="ECO:0007669"/>
    <property type="project" value="InterPro"/>
</dbReference>
<keyword evidence="3" id="KW-0238">DNA-binding</keyword>
<comment type="subcellular location">
    <subcellularLocation>
        <location evidence="1">Nucleus</location>
    </subcellularLocation>
</comment>
<dbReference type="PANTHER" id="PTHR23349:SF68">
    <property type="entry name" value="FI14601P"/>
    <property type="match status" value="1"/>
</dbReference>
<evidence type="ECO:0000259" key="7">
    <source>
        <dbReference type="PROSITE" id="PS50888"/>
    </source>
</evidence>
<dbReference type="GO" id="GO:0000977">
    <property type="term" value="F:RNA polymerase II transcription regulatory region sequence-specific DNA binding"/>
    <property type="evidence" value="ECO:0007669"/>
    <property type="project" value="TreeGrafter"/>
</dbReference>
<dbReference type="EMBL" id="JAWJWE010000037">
    <property type="protein sequence ID" value="KAK6626230.1"/>
    <property type="molecule type" value="Genomic_DNA"/>
</dbReference>
<keyword evidence="2" id="KW-0805">Transcription regulation</keyword>
<dbReference type="CDD" id="cd11466">
    <property type="entry name" value="bHLH_TS_HAND"/>
    <property type="match status" value="1"/>
</dbReference>
<evidence type="ECO:0000256" key="6">
    <source>
        <dbReference type="SAM" id="MobiDB-lite"/>
    </source>
</evidence>
<proteinExistence type="predicted"/>
<keyword evidence="4" id="KW-0804">Transcription</keyword>
<dbReference type="GO" id="GO:0005634">
    <property type="term" value="C:nucleus"/>
    <property type="evidence" value="ECO:0007669"/>
    <property type="project" value="UniProtKB-SubCell"/>
</dbReference>
<name>A0AAN8S3S4_POLSC</name>
<dbReference type="InterPro" id="IPR011598">
    <property type="entry name" value="bHLH_dom"/>
</dbReference>
<protein>
    <recommendedName>
        <fullName evidence="7">BHLH domain-containing protein</fullName>
    </recommendedName>
</protein>
<evidence type="ECO:0000256" key="3">
    <source>
        <dbReference type="ARBA" id="ARBA00023125"/>
    </source>
</evidence>
<dbReference type="GO" id="GO:0032502">
    <property type="term" value="P:developmental process"/>
    <property type="evidence" value="ECO:0007669"/>
    <property type="project" value="TreeGrafter"/>
</dbReference>
<feature type="region of interest" description="Disordered" evidence="6">
    <location>
        <begin position="182"/>
        <end position="224"/>
    </location>
</feature>
<dbReference type="InterPro" id="IPR050283">
    <property type="entry name" value="E-box_TF_Regulators"/>
</dbReference>
<evidence type="ECO:0000256" key="4">
    <source>
        <dbReference type="ARBA" id="ARBA00023163"/>
    </source>
</evidence>
<dbReference type="PROSITE" id="PS50888">
    <property type="entry name" value="BHLH"/>
    <property type="match status" value="1"/>
</dbReference>
<dbReference type="PANTHER" id="PTHR23349">
    <property type="entry name" value="BASIC HELIX-LOOP-HELIX TRANSCRIPTION FACTOR, TWIST"/>
    <property type="match status" value="1"/>
</dbReference>
<evidence type="ECO:0000256" key="1">
    <source>
        <dbReference type="ARBA" id="ARBA00004123"/>
    </source>
</evidence>
<reference evidence="8 9" key="1">
    <citation type="submission" date="2023-10" db="EMBL/GenBank/DDBJ databases">
        <title>Genomes of two closely related lineages of the louse Polyplax serrata with different host specificities.</title>
        <authorList>
            <person name="Martinu J."/>
            <person name="Tarabai H."/>
            <person name="Stefka J."/>
            <person name="Hypsa V."/>
        </authorList>
    </citation>
    <scope>NUCLEOTIDE SEQUENCE [LARGE SCALE GENOMIC DNA]</scope>
    <source>
        <strain evidence="8">HR10_N</strain>
    </source>
</reference>
<dbReference type="Gene3D" id="4.10.280.10">
    <property type="entry name" value="Helix-loop-helix DNA-binding domain"/>
    <property type="match status" value="1"/>
</dbReference>
<dbReference type="SUPFAM" id="SSF47459">
    <property type="entry name" value="HLH, helix-loop-helix DNA-binding domain"/>
    <property type="match status" value="1"/>
</dbReference>
<dbReference type="GO" id="GO:0000981">
    <property type="term" value="F:DNA-binding transcription factor activity, RNA polymerase II-specific"/>
    <property type="evidence" value="ECO:0007669"/>
    <property type="project" value="TreeGrafter"/>
</dbReference>
<dbReference type="SMART" id="SM00353">
    <property type="entry name" value="HLH"/>
    <property type="match status" value="1"/>
</dbReference>